<evidence type="ECO:0000313" key="3">
    <source>
        <dbReference type="EMBL" id="OEO30003.1"/>
    </source>
</evidence>
<organism evidence="3 4">
    <name type="scientific">Devosia insulae DS-56</name>
    <dbReference type="NCBI Taxonomy" id="1116389"/>
    <lineage>
        <taxon>Bacteria</taxon>
        <taxon>Pseudomonadati</taxon>
        <taxon>Pseudomonadota</taxon>
        <taxon>Alphaproteobacteria</taxon>
        <taxon>Hyphomicrobiales</taxon>
        <taxon>Devosiaceae</taxon>
        <taxon>Devosia</taxon>
    </lineage>
</organism>
<protein>
    <recommendedName>
        <fullName evidence="2">DUF11 domain-containing protein</fullName>
    </recommendedName>
</protein>
<comment type="caution">
    <text evidence="3">The sequence shown here is derived from an EMBL/GenBank/DDBJ whole genome shotgun (WGS) entry which is preliminary data.</text>
</comment>
<evidence type="ECO:0000259" key="2">
    <source>
        <dbReference type="Pfam" id="PF01345"/>
    </source>
</evidence>
<sequence>MASYFGLRTIRGQFVGAFVATVIVSIALLTSFALAADEAIFAPGEPVITGFSGVIPPETPPASGEPLDYTFIDPAGRSMVIQQLQPDGPPAGQLIPAEPIFSASAADVGQTFGVALDDAPEFSGAAAPNIYLAATSAFGLNIVVPDADGNPVRSKLGAPGAAFMAGQWGTAGGTAGYPGSIWKVDGSTGEISLFTTIAANSGAGLGNLVFDPASAQFFVSDLDTGLVYRLAADGVITDTFDHGVAGRPTHELEAVADDGSTMSITDPAFNSEDPATWGFTQPERRVFGLAINGGRLYYAAAAQIWSVRINADGSFGTARWELDIADLPSSNEIASIVFDPQGRMILAQRGAQVGSYDYSVFAAPLTSSVVRYEREFPDDPTTPGTWVETPDSYAIGMAPEGINASGGIALGPDFDDEAGTLSGACSAYLWSTGDALRDNLNVDAPLDPPTQVHGLQGNAAALVRPQNDPPTLSFFADYDGNTDDDQATAQGHVGAVAIWQVCESAPETYVPPPAFPPPDYLPPSYEPDEDEPVEPDEFSNLTLEKWAKPFFCVDGGADWWCNFTIRVENTGSVPYWGPVVVDDHLPANNPGASMSFWPQPPWSCGPTGPTAYQCVTGPVLLYPGDGVVLHEVVKLPKALVNYCHLANAAELDWFWGNDDDPSDDFNIGVAGIKAPGCFAATGSDLVLEKIAAPSCADAGATWNCSYVVLVQNAGPGNYSGPITVTDTLGLNAPTTTLGPWACVQAGPVLTCNIVAPPVNVPPGWTSGFLVTSHVPKGILPALCGLDNKANISAPAGGSPTNLLAGNDFDAVTAPIPDPACAGPALNTDLEMQKTALGCSPFFYGVNGYLCQWRMTISNVGTDPYLGPLSFVDSSAGVTTNFLTLMYPFCTGAAVTTCTPPGAVGVNPGTPIVVPFHTFIPDGPGVCSVTNNLSILAPNPGSPMNPGGNDSDTVGQALPNPACFAPGAPKLNIQKTATGCASDPSSENWLCDFDITVFNYGGGPQPGPIQVRDFNDKPTTFSGAACVPAGVDQWLCTRPAALPSLSNWTFQATTTVNPNSVTLADCNVINTVLITNPASGGDPGYLAQATQKVPQLFINLGPGPVAVYCDPPSLKLTKTAIKTVKAGDGYDATFTVRATSTGPDPYVGTVEVDELLPDGTSFVSSSNWTCVPTTDNDMHCSSTFKTIPVGKYTEMTITIHIPTEVAVAGQCNIVNTVNASISAAVLHSDEGVQYTASAAAQLPASVCRPGAEPEPEAEQCPVKQVMPNGGCCEAGTQWNGKQCAKPRPTAPKCPADSHLTDAGACVCDKGTHGDPGECEPNQSTPSCDFRDSRLVNGECVCKPGTHGNPGKCRPDVVEEPTCPDDSRLRRGECVCLPGTLGKPGNCRPEVVEPICPDDSRLRRGECVCLPGTLGKPGNCRPEVIEPVCPDDSRLRRGECVCLPGTLGKPGNCRPEVIEEPSCPDDSRLRRGQCVCLPGTSGSPGKCQADVVEEQTPACPDDSRLRRGQCVCIPPLTGKPGACTAGQILELQPLRPKLPTIN</sequence>
<feature type="domain" description="DUF11" evidence="2">
    <location>
        <begin position="1113"/>
        <end position="1218"/>
    </location>
</feature>
<evidence type="ECO:0000256" key="1">
    <source>
        <dbReference type="SAM" id="MobiDB-lite"/>
    </source>
</evidence>
<accession>A0A1E5XN16</accession>
<feature type="compositionally biased region" description="Pro residues" evidence="1">
    <location>
        <begin position="511"/>
        <end position="525"/>
    </location>
</feature>
<dbReference type="RefSeq" id="WP_069910764.1">
    <property type="nucleotide sequence ID" value="NZ_LAJE02000238.1"/>
</dbReference>
<reference evidence="3 4" key="1">
    <citation type="journal article" date="2015" name="Genome Announc.">
        <title>Genome Assemblies of Three Soil-Associated Devosia species: D. insulae, D. limi, and D. soli.</title>
        <authorList>
            <person name="Hassan Y.I."/>
            <person name="Lepp D."/>
            <person name="Zhou T."/>
        </authorList>
    </citation>
    <scope>NUCLEOTIDE SEQUENCE [LARGE SCALE GENOMIC DNA]</scope>
    <source>
        <strain evidence="3 4">DS-56</strain>
    </source>
</reference>
<keyword evidence="4" id="KW-1185">Reference proteome</keyword>
<feature type="region of interest" description="Disordered" evidence="1">
    <location>
        <begin position="511"/>
        <end position="536"/>
    </location>
</feature>
<dbReference type="Proteomes" id="UP000095463">
    <property type="component" value="Unassembled WGS sequence"/>
</dbReference>
<dbReference type="EMBL" id="LAJE02000238">
    <property type="protein sequence ID" value="OEO30003.1"/>
    <property type="molecule type" value="Genomic_DNA"/>
</dbReference>
<dbReference type="Pfam" id="PF01345">
    <property type="entry name" value="DUF11"/>
    <property type="match status" value="1"/>
</dbReference>
<evidence type="ECO:0000313" key="4">
    <source>
        <dbReference type="Proteomes" id="UP000095463"/>
    </source>
</evidence>
<gene>
    <name evidence="3" type="ORF">VW23_023320</name>
</gene>
<feature type="compositionally biased region" description="Acidic residues" evidence="1">
    <location>
        <begin position="526"/>
        <end position="536"/>
    </location>
</feature>
<dbReference type="InterPro" id="IPR001434">
    <property type="entry name" value="OmcB-like_DUF11"/>
</dbReference>
<dbReference type="SUPFAM" id="SSF63829">
    <property type="entry name" value="Calcium-dependent phosphotriesterase"/>
    <property type="match status" value="1"/>
</dbReference>
<dbReference type="OrthoDB" id="8433035at2"/>
<name>A0A1E5XN16_9HYPH</name>
<proteinExistence type="predicted"/>